<evidence type="ECO:0000313" key="3">
    <source>
        <dbReference type="Proteomes" id="UP000001593"/>
    </source>
</evidence>
<reference evidence="2 3" key="1">
    <citation type="journal article" date="2007" name="Science">
        <title>Sea anemone genome reveals ancestral eumetazoan gene repertoire and genomic organization.</title>
        <authorList>
            <person name="Putnam N.H."/>
            <person name="Srivastava M."/>
            <person name="Hellsten U."/>
            <person name="Dirks B."/>
            <person name="Chapman J."/>
            <person name="Salamov A."/>
            <person name="Terry A."/>
            <person name="Shapiro H."/>
            <person name="Lindquist E."/>
            <person name="Kapitonov V.V."/>
            <person name="Jurka J."/>
            <person name="Genikhovich G."/>
            <person name="Grigoriev I.V."/>
            <person name="Lucas S.M."/>
            <person name="Steele R.E."/>
            <person name="Finnerty J.R."/>
            <person name="Technau U."/>
            <person name="Martindale M.Q."/>
            <person name="Rokhsar D.S."/>
        </authorList>
    </citation>
    <scope>NUCLEOTIDE SEQUENCE [LARGE SCALE GENOMIC DNA]</scope>
    <source>
        <strain evidence="3">CH2 X CH6</strain>
    </source>
</reference>
<dbReference type="InterPro" id="IPR032675">
    <property type="entry name" value="LRR_dom_sf"/>
</dbReference>
<accession>A7S602</accession>
<dbReference type="PANTHER" id="PTHR12874:SF9">
    <property type="entry name" value="F-BOX ONLY PROTEIN 48"/>
    <property type="match status" value="1"/>
</dbReference>
<dbReference type="InterPro" id="IPR001810">
    <property type="entry name" value="F-box_dom"/>
</dbReference>
<evidence type="ECO:0000313" key="2">
    <source>
        <dbReference type="EMBL" id="EDO40897.1"/>
    </source>
</evidence>
<dbReference type="OrthoDB" id="3219396at2759"/>
<sequence>MITIADDVIIAVFRFLDMRNLLSASLVCRRWYRLTQDSSLWTDLDLAQYSTKLQPAAIHRLLSQSFAPLGRRLSLATCAVNSETLVCVRQRCHSLHILNLN</sequence>
<feature type="non-terminal residue" evidence="2">
    <location>
        <position position="101"/>
    </location>
</feature>
<dbReference type="STRING" id="45351.A7S602"/>
<dbReference type="InParanoid" id="A7S602"/>
<organism evidence="2 3">
    <name type="scientific">Nematostella vectensis</name>
    <name type="common">Starlet sea anemone</name>
    <dbReference type="NCBI Taxonomy" id="45351"/>
    <lineage>
        <taxon>Eukaryota</taxon>
        <taxon>Metazoa</taxon>
        <taxon>Cnidaria</taxon>
        <taxon>Anthozoa</taxon>
        <taxon>Hexacorallia</taxon>
        <taxon>Actiniaria</taxon>
        <taxon>Edwardsiidae</taxon>
        <taxon>Nematostella</taxon>
    </lineage>
</organism>
<dbReference type="PANTHER" id="PTHR12874">
    <property type="entry name" value="F-BOX ONLY PROTEIN 48-RELATED"/>
    <property type="match status" value="1"/>
</dbReference>
<dbReference type="SUPFAM" id="SSF81383">
    <property type="entry name" value="F-box domain"/>
    <property type="match status" value="1"/>
</dbReference>
<dbReference type="PROSITE" id="PS50181">
    <property type="entry name" value="FBOX"/>
    <property type="match status" value="1"/>
</dbReference>
<dbReference type="EMBL" id="DS469585">
    <property type="protein sequence ID" value="EDO40897.1"/>
    <property type="molecule type" value="Genomic_DNA"/>
</dbReference>
<dbReference type="Proteomes" id="UP000001593">
    <property type="component" value="Unassembled WGS sequence"/>
</dbReference>
<proteinExistence type="predicted"/>
<keyword evidence="3" id="KW-1185">Reference proteome</keyword>
<name>A7S602_NEMVE</name>
<dbReference type="SMART" id="SM00256">
    <property type="entry name" value="FBOX"/>
    <property type="match status" value="1"/>
</dbReference>
<dbReference type="PhylomeDB" id="A7S602"/>
<evidence type="ECO:0000259" key="1">
    <source>
        <dbReference type="PROSITE" id="PS50181"/>
    </source>
</evidence>
<feature type="domain" description="F-box" evidence="1">
    <location>
        <begin position="1"/>
        <end position="44"/>
    </location>
</feature>
<protein>
    <recommendedName>
        <fullName evidence="1">F-box domain-containing protein</fullName>
    </recommendedName>
</protein>
<dbReference type="KEGG" id="nve:5512629"/>
<dbReference type="AlphaFoldDB" id="A7S602"/>
<gene>
    <name evidence="2" type="ORF">NEMVEDRAFT_v1g105774</name>
</gene>
<dbReference type="InterPro" id="IPR036047">
    <property type="entry name" value="F-box-like_dom_sf"/>
</dbReference>
<dbReference type="HOGENOM" id="CLU_2298761_0_0_1"/>
<dbReference type="Gene3D" id="3.80.10.10">
    <property type="entry name" value="Ribonuclease Inhibitor"/>
    <property type="match status" value="1"/>
</dbReference>
<dbReference type="Pfam" id="PF12937">
    <property type="entry name" value="F-box-like"/>
    <property type="match status" value="1"/>
</dbReference>